<proteinExistence type="predicted"/>
<dbReference type="Proteomes" id="UP000494125">
    <property type="component" value="Unassembled WGS sequence"/>
</dbReference>
<evidence type="ECO:0000313" key="2">
    <source>
        <dbReference type="EMBL" id="VWC10562.1"/>
    </source>
</evidence>
<sequence length="49" mass="5795">MHVAEMNVQKILIAEDVLRYKPADRHHEKTESRDIRKDAVLKHSEQAEK</sequence>
<gene>
    <name evidence="2" type="ORF">BDI24065_05330</name>
</gene>
<evidence type="ECO:0000313" key="3">
    <source>
        <dbReference type="Proteomes" id="UP000494125"/>
    </source>
</evidence>
<feature type="region of interest" description="Disordered" evidence="1">
    <location>
        <begin position="21"/>
        <end position="49"/>
    </location>
</feature>
<dbReference type="AlphaFoldDB" id="A0A6P2PM60"/>
<evidence type="ECO:0000256" key="1">
    <source>
        <dbReference type="SAM" id="MobiDB-lite"/>
    </source>
</evidence>
<accession>A0A6P2PM60</accession>
<name>A0A6P2PM60_9BURK</name>
<protein>
    <submittedName>
        <fullName evidence="2">Uncharacterized protein</fullName>
    </submittedName>
</protein>
<keyword evidence="3" id="KW-1185">Reference proteome</keyword>
<organism evidence="2 3">
    <name type="scientific">Burkholderia diffusa</name>
    <dbReference type="NCBI Taxonomy" id="488732"/>
    <lineage>
        <taxon>Bacteria</taxon>
        <taxon>Pseudomonadati</taxon>
        <taxon>Pseudomonadota</taxon>
        <taxon>Betaproteobacteria</taxon>
        <taxon>Burkholderiales</taxon>
        <taxon>Burkholderiaceae</taxon>
        <taxon>Burkholderia</taxon>
        <taxon>Burkholderia cepacia complex</taxon>
    </lineage>
</organism>
<reference evidence="2 3" key="1">
    <citation type="submission" date="2019-09" db="EMBL/GenBank/DDBJ databases">
        <authorList>
            <person name="Depoorter E."/>
        </authorList>
    </citation>
    <scope>NUCLEOTIDE SEQUENCE [LARGE SCALE GENOMIC DNA]</scope>
    <source>
        <strain evidence="2">LMG 24065</strain>
    </source>
</reference>
<dbReference type="EMBL" id="CABVPN010000031">
    <property type="protein sequence ID" value="VWC10562.1"/>
    <property type="molecule type" value="Genomic_DNA"/>
</dbReference>